<gene>
    <name evidence="8" type="ORF">QE152_g6210</name>
</gene>
<keyword evidence="9" id="KW-1185">Reference proteome</keyword>
<sequence>MTGFMSISSIIVTLTLLLPLGSAIPDGDTIFISLNSLNSTNNVYKSYQTLQRSANIAIEDIPYDFGYLIIQVHSFKQPVSLWNTNDFDPQAYVNGTNIGLVYIVAADDIPQYYLSTQTDVNMTILLVIIGHDLKDPIPGGCNLTFDVEIAPFQKVTNLNELIRVDAQAPALYNNVCPQEEIKIEMYHMYLLLWDFYEGVYFRAIENMLTVKEIEVNGRKVPNSRGFPILRRYYVSYAGTASVYAIVTNFRGFRSAYIPAVSYGCGISGGCETVSIYWKVMYGFMIFLGLFMCFKGHRFFQVSLFFTGYFVAAMITYVILAYMKLTDEERIISLTAIGVIYGTFWVTMWWKFGIPIISATLSFIVAGYLVAAIFFYSGLDDIPVFENNINYWSVFMGIILLVTFSLLLLSNLYSNILTTSFLGAYILIVPFDYYTDAVIDPQFQPGDQVFLISWILVTIIGVYVQCKQNRGRAPFPPPPASPRLVAITEHTPLLGTSNA</sequence>
<feature type="signal peptide" evidence="6">
    <location>
        <begin position="1"/>
        <end position="23"/>
    </location>
</feature>
<feature type="transmembrane region" description="Helical" evidence="5">
    <location>
        <begin position="330"/>
        <end position="349"/>
    </location>
</feature>
<feature type="transmembrane region" description="Helical" evidence="5">
    <location>
        <begin position="388"/>
        <end position="408"/>
    </location>
</feature>
<feature type="transmembrane region" description="Helical" evidence="5">
    <location>
        <begin position="415"/>
        <end position="433"/>
    </location>
</feature>
<dbReference type="PANTHER" id="PTHR15937">
    <property type="entry name" value="TRANSMEMBRANE 7 SUPERFAMILY MEMBER 3"/>
    <property type="match status" value="1"/>
</dbReference>
<accession>A0AAW1MF70</accession>
<protein>
    <recommendedName>
        <fullName evidence="7">TM7S3/TM198-like domain-containing protein</fullName>
    </recommendedName>
</protein>
<dbReference type="PANTHER" id="PTHR15937:SF3">
    <property type="entry name" value="TRANSMEMBRANE 7 SUPERFAMILY MEMBER 3"/>
    <property type="match status" value="1"/>
</dbReference>
<evidence type="ECO:0000313" key="9">
    <source>
        <dbReference type="Proteomes" id="UP001458880"/>
    </source>
</evidence>
<dbReference type="InterPro" id="IPR042502">
    <property type="entry name" value="TM7SF3"/>
</dbReference>
<dbReference type="Pfam" id="PF25992">
    <property type="entry name" value="Ig_TM7SF3_N"/>
    <property type="match status" value="1"/>
</dbReference>
<comment type="subcellular location">
    <subcellularLocation>
        <location evidence="1">Membrane</location>
        <topology evidence="1">Multi-pass membrane protein</topology>
    </subcellularLocation>
</comment>
<name>A0AAW1MF70_POPJA</name>
<feature type="chain" id="PRO_5043833645" description="TM7S3/TM198-like domain-containing protein" evidence="6">
    <location>
        <begin position="24"/>
        <end position="498"/>
    </location>
</feature>
<dbReference type="EMBL" id="JASPKY010000041">
    <property type="protein sequence ID" value="KAK9746187.1"/>
    <property type="molecule type" value="Genomic_DNA"/>
</dbReference>
<evidence type="ECO:0000256" key="1">
    <source>
        <dbReference type="ARBA" id="ARBA00004141"/>
    </source>
</evidence>
<feature type="domain" description="TM7S3/TM198-like" evidence="7">
    <location>
        <begin position="283"/>
        <end position="465"/>
    </location>
</feature>
<evidence type="ECO:0000256" key="4">
    <source>
        <dbReference type="ARBA" id="ARBA00023136"/>
    </source>
</evidence>
<keyword evidence="2 5" id="KW-0812">Transmembrane</keyword>
<evidence type="ECO:0000256" key="3">
    <source>
        <dbReference type="ARBA" id="ARBA00022989"/>
    </source>
</evidence>
<evidence type="ECO:0000256" key="2">
    <source>
        <dbReference type="ARBA" id="ARBA00022692"/>
    </source>
</evidence>
<feature type="transmembrane region" description="Helical" evidence="5">
    <location>
        <begin position="305"/>
        <end position="324"/>
    </location>
</feature>
<feature type="transmembrane region" description="Helical" evidence="5">
    <location>
        <begin position="448"/>
        <end position="465"/>
    </location>
</feature>
<dbReference type="GO" id="GO:0005886">
    <property type="term" value="C:plasma membrane"/>
    <property type="evidence" value="ECO:0007669"/>
    <property type="project" value="TreeGrafter"/>
</dbReference>
<dbReference type="AlphaFoldDB" id="A0AAW1MF70"/>
<evidence type="ECO:0000313" key="8">
    <source>
        <dbReference type="EMBL" id="KAK9746187.1"/>
    </source>
</evidence>
<dbReference type="Proteomes" id="UP001458880">
    <property type="component" value="Unassembled WGS sequence"/>
</dbReference>
<dbReference type="GO" id="GO:0043069">
    <property type="term" value="P:negative regulation of programmed cell death"/>
    <property type="evidence" value="ECO:0007669"/>
    <property type="project" value="TreeGrafter"/>
</dbReference>
<feature type="transmembrane region" description="Helical" evidence="5">
    <location>
        <begin position="356"/>
        <end position="376"/>
    </location>
</feature>
<keyword evidence="3 5" id="KW-1133">Transmembrane helix</keyword>
<comment type="caution">
    <text evidence="8">The sequence shown here is derived from an EMBL/GenBank/DDBJ whole genome shotgun (WGS) entry which is preliminary data.</text>
</comment>
<keyword evidence="6" id="KW-0732">Signal</keyword>
<evidence type="ECO:0000256" key="6">
    <source>
        <dbReference type="SAM" id="SignalP"/>
    </source>
</evidence>
<keyword evidence="4 5" id="KW-0472">Membrane</keyword>
<proteinExistence type="predicted"/>
<dbReference type="InterPro" id="IPR025256">
    <property type="entry name" value="TM7S3/TM198-like_dom"/>
</dbReference>
<evidence type="ECO:0000256" key="5">
    <source>
        <dbReference type="SAM" id="Phobius"/>
    </source>
</evidence>
<evidence type="ECO:0000259" key="7">
    <source>
        <dbReference type="Pfam" id="PF13886"/>
    </source>
</evidence>
<organism evidence="8 9">
    <name type="scientific">Popillia japonica</name>
    <name type="common">Japanese beetle</name>
    <dbReference type="NCBI Taxonomy" id="7064"/>
    <lineage>
        <taxon>Eukaryota</taxon>
        <taxon>Metazoa</taxon>
        <taxon>Ecdysozoa</taxon>
        <taxon>Arthropoda</taxon>
        <taxon>Hexapoda</taxon>
        <taxon>Insecta</taxon>
        <taxon>Pterygota</taxon>
        <taxon>Neoptera</taxon>
        <taxon>Endopterygota</taxon>
        <taxon>Coleoptera</taxon>
        <taxon>Polyphaga</taxon>
        <taxon>Scarabaeiformia</taxon>
        <taxon>Scarabaeidae</taxon>
        <taxon>Rutelinae</taxon>
        <taxon>Popillia</taxon>
    </lineage>
</organism>
<reference evidence="8 9" key="1">
    <citation type="journal article" date="2024" name="BMC Genomics">
        <title>De novo assembly and annotation of Popillia japonica's genome with initial clues to its potential as an invasive pest.</title>
        <authorList>
            <person name="Cucini C."/>
            <person name="Boschi S."/>
            <person name="Funari R."/>
            <person name="Cardaioli E."/>
            <person name="Iannotti N."/>
            <person name="Marturano G."/>
            <person name="Paoli F."/>
            <person name="Bruttini M."/>
            <person name="Carapelli A."/>
            <person name="Frati F."/>
            <person name="Nardi F."/>
        </authorList>
    </citation>
    <scope>NUCLEOTIDE SEQUENCE [LARGE SCALE GENOMIC DNA]</scope>
    <source>
        <strain evidence="8">DMR45628</strain>
    </source>
</reference>
<dbReference type="Pfam" id="PF13886">
    <property type="entry name" value="TM7S3_TM198"/>
    <property type="match status" value="1"/>
</dbReference>